<feature type="region of interest" description="Disordered" evidence="2">
    <location>
        <begin position="63"/>
        <end position="131"/>
    </location>
</feature>
<evidence type="ECO:0000313" key="5">
    <source>
        <dbReference type="Proteomes" id="UP001346149"/>
    </source>
</evidence>
<dbReference type="EMBL" id="JAXQNO010000001">
    <property type="protein sequence ID" value="KAK4803987.1"/>
    <property type="molecule type" value="Genomic_DNA"/>
</dbReference>
<gene>
    <name evidence="4" type="ORF">SAY86_003804</name>
</gene>
<dbReference type="Proteomes" id="UP001346149">
    <property type="component" value="Unassembled WGS sequence"/>
</dbReference>
<dbReference type="InterPro" id="IPR027643">
    <property type="entry name" value="Formin-like_plant"/>
</dbReference>
<dbReference type="PANTHER" id="PTHR23213:SF269">
    <property type="entry name" value="FORMIN-LIKE PROTEIN 5"/>
    <property type="match status" value="1"/>
</dbReference>
<dbReference type="Pfam" id="PF02181">
    <property type="entry name" value="FH2"/>
    <property type="match status" value="1"/>
</dbReference>
<feature type="compositionally biased region" description="Pro residues" evidence="2">
    <location>
        <begin position="111"/>
        <end position="121"/>
    </location>
</feature>
<keyword evidence="5" id="KW-1185">Reference proteome</keyword>
<comment type="caution">
    <text evidence="4">The sequence shown here is derived from an EMBL/GenBank/DDBJ whole genome shotgun (WGS) entry which is preliminary data.</text>
</comment>
<feature type="domain" description="FH2" evidence="3">
    <location>
        <begin position="193"/>
        <end position="302"/>
    </location>
</feature>
<dbReference type="GO" id="GO:0045010">
    <property type="term" value="P:actin nucleation"/>
    <property type="evidence" value="ECO:0007669"/>
    <property type="project" value="InterPro"/>
</dbReference>
<protein>
    <recommendedName>
        <fullName evidence="3">FH2 domain-containing protein</fullName>
    </recommendedName>
</protein>
<dbReference type="InterPro" id="IPR042201">
    <property type="entry name" value="FH2_Formin_sf"/>
</dbReference>
<dbReference type="GO" id="GO:0051015">
    <property type="term" value="F:actin filament binding"/>
    <property type="evidence" value="ECO:0007669"/>
    <property type="project" value="InterPro"/>
</dbReference>
<dbReference type="SUPFAM" id="SSF101447">
    <property type="entry name" value="Formin homology 2 domain (FH2 domain)"/>
    <property type="match status" value="1"/>
</dbReference>
<evidence type="ECO:0000256" key="1">
    <source>
        <dbReference type="ARBA" id="ARBA00025793"/>
    </source>
</evidence>
<reference evidence="4 5" key="1">
    <citation type="journal article" date="2023" name="Hortic Res">
        <title>Pangenome of water caltrop reveals structural variations and asymmetric subgenome divergence after allopolyploidization.</title>
        <authorList>
            <person name="Zhang X."/>
            <person name="Chen Y."/>
            <person name="Wang L."/>
            <person name="Yuan Y."/>
            <person name="Fang M."/>
            <person name="Shi L."/>
            <person name="Lu R."/>
            <person name="Comes H.P."/>
            <person name="Ma Y."/>
            <person name="Chen Y."/>
            <person name="Huang G."/>
            <person name="Zhou Y."/>
            <person name="Zheng Z."/>
            <person name="Qiu Y."/>
        </authorList>
    </citation>
    <scope>NUCLEOTIDE SEQUENCE [LARGE SCALE GENOMIC DNA]</scope>
    <source>
        <strain evidence="4">F231</strain>
    </source>
</reference>
<accession>A0AAN7RHC9</accession>
<proteinExistence type="inferred from homology"/>
<dbReference type="InterPro" id="IPR015425">
    <property type="entry name" value="FH2_Formin"/>
</dbReference>
<name>A0AAN7RHC9_TRANT</name>
<evidence type="ECO:0000259" key="3">
    <source>
        <dbReference type="Pfam" id="PF02181"/>
    </source>
</evidence>
<evidence type="ECO:0000256" key="2">
    <source>
        <dbReference type="SAM" id="MobiDB-lite"/>
    </source>
</evidence>
<organism evidence="4 5">
    <name type="scientific">Trapa natans</name>
    <name type="common">Water chestnut</name>
    <dbReference type="NCBI Taxonomy" id="22666"/>
    <lineage>
        <taxon>Eukaryota</taxon>
        <taxon>Viridiplantae</taxon>
        <taxon>Streptophyta</taxon>
        <taxon>Embryophyta</taxon>
        <taxon>Tracheophyta</taxon>
        <taxon>Spermatophyta</taxon>
        <taxon>Magnoliopsida</taxon>
        <taxon>eudicotyledons</taxon>
        <taxon>Gunneridae</taxon>
        <taxon>Pentapetalae</taxon>
        <taxon>rosids</taxon>
        <taxon>malvids</taxon>
        <taxon>Myrtales</taxon>
        <taxon>Lythraceae</taxon>
        <taxon>Trapa</taxon>
    </lineage>
</organism>
<evidence type="ECO:0000313" key="4">
    <source>
        <dbReference type="EMBL" id="KAK4803987.1"/>
    </source>
</evidence>
<dbReference type="Gene3D" id="1.20.58.2220">
    <property type="entry name" value="Formin, FH2 domain"/>
    <property type="match status" value="1"/>
</dbReference>
<sequence>MNEEKPKDNIYGKAFVEGVTNDEISPTLAWKTFESLYSNGNKHVSIFPPLMLPLGRIISRTSFLKPTPNRDDPLPPHPPAAPKATKEIAPPPPPPPTHEPKPSPTSEAPTQPGPPPLPLPTPQGFKPWAPPSPPLKLNEEMIETLFGYAPLDKCTNDGKGPTSLNSAPTFVQIVNSKKPQNITIEEVCAALHEDVKGTDEKTTLLQFVVQEMVRLEGIRVVHLAREHQTLSCVKLEDLLQDAGYASKEYYQGLGLQVVSGLGSELENVNKAATINADALTESVAKLNHALIKSRNFLNTNMNSIEESGFH</sequence>
<comment type="similarity">
    <text evidence="1">Belongs to the formin-like family. Class-I subfamily.</text>
</comment>
<dbReference type="PANTHER" id="PTHR23213">
    <property type="entry name" value="FORMIN-RELATED"/>
    <property type="match status" value="1"/>
</dbReference>
<dbReference type="AlphaFoldDB" id="A0AAN7RHC9"/>